<keyword evidence="2 9" id="KW-0690">Ribosome biogenesis</keyword>
<evidence type="ECO:0000256" key="3">
    <source>
        <dbReference type="ARBA" id="ARBA00022552"/>
    </source>
</evidence>
<evidence type="ECO:0000313" key="10">
    <source>
        <dbReference type="EMBL" id="KUK46579.1"/>
    </source>
</evidence>
<dbReference type="PANTHER" id="PTHR46986">
    <property type="entry name" value="ENDORIBONUCLEASE YBEY, CHLOROPLASTIC"/>
    <property type="match status" value="1"/>
</dbReference>
<comment type="caution">
    <text evidence="10">The sequence shown here is derived from an EMBL/GenBank/DDBJ whole genome shotgun (WGS) entry which is preliminary data.</text>
</comment>
<dbReference type="GO" id="GO:0004222">
    <property type="term" value="F:metalloendopeptidase activity"/>
    <property type="evidence" value="ECO:0007669"/>
    <property type="project" value="InterPro"/>
</dbReference>
<organism evidence="10 11">
    <name type="scientific">Anaerolinea thermophila</name>
    <dbReference type="NCBI Taxonomy" id="167964"/>
    <lineage>
        <taxon>Bacteria</taxon>
        <taxon>Bacillati</taxon>
        <taxon>Chloroflexota</taxon>
        <taxon>Anaerolineae</taxon>
        <taxon>Anaerolineales</taxon>
        <taxon>Anaerolineaceae</taxon>
        <taxon>Anaerolinea</taxon>
    </lineage>
</organism>
<feature type="binding site" evidence="9">
    <location>
        <position position="111"/>
    </location>
    <ligand>
        <name>Zn(2+)</name>
        <dbReference type="ChEBI" id="CHEBI:29105"/>
        <note>catalytic</note>
    </ligand>
</feature>
<dbReference type="PROSITE" id="PS01306">
    <property type="entry name" value="UPF0054"/>
    <property type="match status" value="1"/>
</dbReference>
<dbReference type="HAMAP" id="MF_00009">
    <property type="entry name" value="Endoribonucl_YbeY"/>
    <property type="match status" value="1"/>
</dbReference>
<keyword evidence="4 9" id="KW-0540">Nuclease</keyword>
<feature type="binding site" evidence="9">
    <location>
        <position position="115"/>
    </location>
    <ligand>
        <name>Zn(2+)</name>
        <dbReference type="ChEBI" id="CHEBI:29105"/>
        <note>catalytic</note>
    </ligand>
</feature>
<keyword evidence="3 9" id="KW-0698">rRNA processing</keyword>
<evidence type="ECO:0000256" key="1">
    <source>
        <dbReference type="ARBA" id="ARBA00010875"/>
    </source>
</evidence>
<name>A0A101FY31_9CHLR</name>
<keyword evidence="7 9" id="KW-0378">Hydrolase</keyword>
<sequence length="148" mass="17004">MIDIIYSANLKSQLNATLFERRIFLAQQLLGLDEEIITVKVCDDEEMHALNKMYRDIDDTTDVLSFNLDFDDPGQKQLVLGDIIISLIRANQQAIENEHSLEDEMTLLAIHGLLHLMGHDHALKKEKQIMFSLQENIYQQVVSGDYES</sequence>
<dbReference type="Gene3D" id="3.40.390.30">
    <property type="entry name" value="Metalloproteases ('zincins'), catalytic domain"/>
    <property type="match status" value="1"/>
</dbReference>
<protein>
    <recommendedName>
        <fullName evidence="9">Endoribonuclease YbeY</fullName>
        <ecNumber evidence="9">3.1.-.-</ecNumber>
    </recommendedName>
</protein>
<comment type="function">
    <text evidence="9">Single strand-specific metallo-endoribonuclease involved in late-stage 70S ribosome quality control and in maturation of the 3' terminus of the 16S rRNA.</text>
</comment>
<dbReference type="AlphaFoldDB" id="A0A101FY31"/>
<evidence type="ECO:0000313" key="11">
    <source>
        <dbReference type="Proteomes" id="UP000064249"/>
    </source>
</evidence>
<comment type="subcellular location">
    <subcellularLocation>
        <location evidence="9">Cytoplasm</location>
    </subcellularLocation>
</comment>
<dbReference type="PANTHER" id="PTHR46986:SF1">
    <property type="entry name" value="ENDORIBONUCLEASE YBEY, CHLOROPLASTIC"/>
    <property type="match status" value="1"/>
</dbReference>
<gene>
    <name evidence="9" type="primary">ybeY</name>
    <name evidence="10" type="ORF">XD73_0548</name>
</gene>
<dbReference type="EMBL" id="LGFU01000019">
    <property type="protein sequence ID" value="KUK46579.1"/>
    <property type="molecule type" value="Genomic_DNA"/>
</dbReference>
<reference evidence="10 11" key="1">
    <citation type="journal article" date="2015" name="MBio">
        <title>Genome-Resolved Metagenomic Analysis Reveals Roles for Candidate Phyla and Other Microbial Community Members in Biogeochemical Transformations in Oil Reservoirs.</title>
        <authorList>
            <person name="Hu P."/>
            <person name="Tom L."/>
            <person name="Singh A."/>
            <person name="Thomas B.C."/>
            <person name="Baker B.J."/>
            <person name="Piceno Y.M."/>
            <person name="Andersen G.L."/>
            <person name="Banfield J.F."/>
        </authorList>
    </citation>
    <scope>NUCLEOTIDE SEQUENCE [LARGE SCALE GENOMIC DNA]</scope>
    <source>
        <strain evidence="10">46_16</strain>
    </source>
</reference>
<dbReference type="GO" id="GO:0008270">
    <property type="term" value="F:zinc ion binding"/>
    <property type="evidence" value="ECO:0007669"/>
    <property type="project" value="UniProtKB-UniRule"/>
</dbReference>
<dbReference type="GO" id="GO:0004521">
    <property type="term" value="F:RNA endonuclease activity"/>
    <property type="evidence" value="ECO:0007669"/>
    <property type="project" value="UniProtKB-UniRule"/>
</dbReference>
<proteinExistence type="inferred from homology"/>
<dbReference type="PATRIC" id="fig|167964.4.peg.1189"/>
<evidence type="ECO:0000256" key="8">
    <source>
        <dbReference type="ARBA" id="ARBA00022833"/>
    </source>
</evidence>
<dbReference type="Proteomes" id="UP000064249">
    <property type="component" value="Unassembled WGS sequence"/>
</dbReference>
<feature type="binding site" evidence="9">
    <location>
        <position position="121"/>
    </location>
    <ligand>
        <name>Zn(2+)</name>
        <dbReference type="ChEBI" id="CHEBI:29105"/>
        <note>catalytic</note>
    </ligand>
</feature>
<evidence type="ECO:0000256" key="6">
    <source>
        <dbReference type="ARBA" id="ARBA00022759"/>
    </source>
</evidence>
<dbReference type="InterPro" id="IPR020549">
    <property type="entry name" value="YbeY_CS"/>
</dbReference>
<comment type="cofactor">
    <cofactor evidence="9">
        <name>Zn(2+)</name>
        <dbReference type="ChEBI" id="CHEBI:29105"/>
    </cofactor>
    <text evidence="9">Binds 1 zinc ion.</text>
</comment>
<dbReference type="Pfam" id="PF02130">
    <property type="entry name" value="YbeY"/>
    <property type="match status" value="1"/>
</dbReference>
<evidence type="ECO:0000256" key="4">
    <source>
        <dbReference type="ARBA" id="ARBA00022722"/>
    </source>
</evidence>
<evidence type="ECO:0000256" key="9">
    <source>
        <dbReference type="HAMAP-Rule" id="MF_00009"/>
    </source>
</evidence>
<evidence type="ECO:0000256" key="7">
    <source>
        <dbReference type="ARBA" id="ARBA00022801"/>
    </source>
</evidence>
<keyword evidence="6 9" id="KW-0255">Endonuclease</keyword>
<dbReference type="EC" id="3.1.-.-" evidence="9"/>
<dbReference type="GO" id="GO:0006364">
    <property type="term" value="P:rRNA processing"/>
    <property type="evidence" value="ECO:0007669"/>
    <property type="project" value="UniProtKB-UniRule"/>
</dbReference>
<comment type="similarity">
    <text evidence="1 9">Belongs to the endoribonuclease YbeY family.</text>
</comment>
<evidence type="ECO:0000256" key="2">
    <source>
        <dbReference type="ARBA" id="ARBA00022517"/>
    </source>
</evidence>
<keyword evidence="9" id="KW-0963">Cytoplasm</keyword>
<dbReference type="NCBIfam" id="TIGR00043">
    <property type="entry name" value="rRNA maturation RNase YbeY"/>
    <property type="match status" value="1"/>
</dbReference>
<dbReference type="GO" id="GO:0005737">
    <property type="term" value="C:cytoplasm"/>
    <property type="evidence" value="ECO:0007669"/>
    <property type="project" value="UniProtKB-SubCell"/>
</dbReference>
<keyword evidence="5 9" id="KW-0479">Metal-binding</keyword>
<dbReference type="InterPro" id="IPR023091">
    <property type="entry name" value="MetalPrtase_cat_dom_sf_prd"/>
</dbReference>
<keyword evidence="8 9" id="KW-0862">Zinc</keyword>
<dbReference type="InterPro" id="IPR002036">
    <property type="entry name" value="YbeY"/>
</dbReference>
<dbReference type="SUPFAM" id="SSF55486">
    <property type="entry name" value="Metalloproteases ('zincins'), catalytic domain"/>
    <property type="match status" value="1"/>
</dbReference>
<accession>A0A101FY31</accession>
<evidence type="ECO:0000256" key="5">
    <source>
        <dbReference type="ARBA" id="ARBA00022723"/>
    </source>
</evidence>